<reference evidence="1 2" key="1">
    <citation type="journal article" date="2022" name="G3 (Bethesda)">
        <title>Enemy or ally: a genomic approach to elucidate the lifestyle of Phyllosticta citrichinaensis.</title>
        <authorList>
            <person name="Buijs V.A."/>
            <person name="Groenewald J.Z."/>
            <person name="Haridas S."/>
            <person name="LaButti K.M."/>
            <person name="Lipzen A."/>
            <person name="Martin F.M."/>
            <person name="Barry K."/>
            <person name="Grigoriev I.V."/>
            <person name="Crous P.W."/>
            <person name="Seidl M.F."/>
        </authorList>
    </citation>
    <scope>NUCLEOTIDE SEQUENCE [LARGE SCALE GENOMIC DNA]</scope>
    <source>
        <strain evidence="1 2">CBS 129764</strain>
    </source>
</reference>
<evidence type="ECO:0000313" key="1">
    <source>
        <dbReference type="EMBL" id="KAK8153677.1"/>
    </source>
</evidence>
<gene>
    <name evidence="1" type="ORF">IWX90DRAFT_75654</name>
</gene>
<accession>A0ABR1XGK3</accession>
<dbReference type="EMBL" id="JBBWUH010000012">
    <property type="protein sequence ID" value="KAK8153677.1"/>
    <property type="molecule type" value="Genomic_DNA"/>
</dbReference>
<proteinExistence type="predicted"/>
<dbReference type="Proteomes" id="UP001456524">
    <property type="component" value="Unassembled WGS sequence"/>
</dbReference>
<organism evidence="1 2">
    <name type="scientific">Phyllosticta citrichinensis</name>
    <dbReference type="NCBI Taxonomy" id="1130410"/>
    <lineage>
        <taxon>Eukaryota</taxon>
        <taxon>Fungi</taxon>
        <taxon>Dikarya</taxon>
        <taxon>Ascomycota</taxon>
        <taxon>Pezizomycotina</taxon>
        <taxon>Dothideomycetes</taxon>
        <taxon>Dothideomycetes incertae sedis</taxon>
        <taxon>Botryosphaeriales</taxon>
        <taxon>Phyllostictaceae</taxon>
        <taxon>Phyllosticta</taxon>
    </lineage>
</organism>
<sequence length="273" mass="30280">MYHFTQASRGVCMYVCTLGCALCCATGTGSCPAGWPDGRDELPKCTHARLSVCLALAMVMAMVRERAALIICTYIHLSASTTTYRHVAGQPSLSLWLDVCLSGCLCLEHGIGPRLTTDIQTHGWRWNTRTHPSSPSWLVLSHLVSSLPFLPFPSLPSPLLCFARWLARICFPSPPTSSLLLPCLSLIHRWMKCDALPCHAVPSHATPRHIMRVGGSGSGSSTVCTEPHPHRRRIRRRFCPCRVPTNVVACRLLALLRTSYMHDYRLRLRPGAR</sequence>
<comment type="caution">
    <text evidence="1">The sequence shown here is derived from an EMBL/GenBank/DDBJ whole genome shotgun (WGS) entry which is preliminary data.</text>
</comment>
<evidence type="ECO:0000313" key="2">
    <source>
        <dbReference type="Proteomes" id="UP001456524"/>
    </source>
</evidence>
<name>A0ABR1XGK3_9PEZI</name>
<protein>
    <submittedName>
        <fullName evidence="1">Uncharacterized protein</fullName>
    </submittedName>
</protein>
<keyword evidence="2" id="KW-1185">Reference proteome</keyword>